<keyword evidence="1" id="KW-0812">Transmembrane</keyword>
<dbReference type="EMBL" id="JSYL01000003">
    <property type="protein sequence ID" value="KIA89311.1"/>
    <property type="molecule type" value="Genomic_DNA"/>
</dbReference>
<dbReference type="OrthoDB" id="1049592at2"/>
<feature type="transmembrane region" description="Helical" evidence="1">
    <location>
        <begin position="34"/>
        <end position="52"/>
    </location>
</feature>
<reference evidence="2 3" key="1">
    <citation type="submission" date="2014-10" db="EMBL/GenBank/DDBJ databases">
        <title>Kaistella jeonii genome.</title>
        <authorList>
            <person name="Clayton J.T."/>
            <person name="Newman J.D."/>
        </authorList>
    </citation>
    <scope>NUCLEOTIDE SEQUENCE [LARGE SCALE GENOMIC DNA]</scope>
    <source>
        <strain evidence="2 3">DSM 17048</strain>
    </source>
</reference>
<protein>
    <recommendedName>
        <fullName evidence="4">DUF2892 domain-containing protein</fullName>
    </recommendedName>
</protein>
<evidence type="ECO:0008006" key="4">
    <source>
        <dbReference type="Google" id="ProtNLM"/>
    </source>
</evidence>
<proteinExistence type="predicted"/>
<keyword evidence="3" id="KW-1185">Reference proteome</keyword>
<organism evidence="2 3">
    <name type="scientific">Kaistella jeonii</name>
    <dbReference type="NCBI Taxonomy" id="266749"/>
    <lineage>
        <taxon>Bacteria</taxon>
        <taxon>Pseudomonadati</taxon>
        <taxon>Bacteroidota</taxon>
        <taxon>Flavobacteriia</taxon>
        <taxon>Flavobacteriales</taxon>
        <taxon>Weeksellaceae</taxon>
        <taxon>Chryseobacterium group</taxon>
        <taxon>Kaistella</taxon>
    </lineage>
</organism>
<evidence type="ECO:0000256" key="1">
    <source>
        <dbReference type="SAM" id="Phobius"/>
    </source>
</evidence>
<comment type="caution">
    <text evidence="2">The sequence shown here is derived from an EMBL/GenBank/DDBJ whole genome shotgun (WGS) entry which is preliminary data.</text>
</comment>
<dbReference type="STRING" id="266749.SAMN05421876_10596"/>
<name>A0A0C1CY57_9FLAO</name>
<accession>A0A0C1CY57</accession>
<dbReference type="AlphaFoldDB" id="A0A0C1CY57"/>
<evidence type="ECO:0000313" key="3">
    <source>
        <dbReference type="Proteomes" id="UP000031473"/>
    </source>
</evidence>
<sequence>MMNTLLKNWNLRRIIYLIGGIFFVLIAINDRTWWMIAFGLYFVAMSIFRFGCAGGNCEVPFSKEDNKAQN</sequence>
<gene>
    <name evidence="2" type="ORF">OA86_06865</name>
</gene>
<dbReference type="Proteomes" id="UP000031473">
    <property type="component" value="Unassembled WGS sequence"/>
</dbReference>
<feature type="transmembrane region" description="Helical" evidence="1">
    <location>
        <begin position="12"/>
        <end position="28"/>
    </location>
</feature>
<keyword evidence="1" id="KW-1133">Transmembrane helix</keyword>
<dbReference type="RefSeq" id="WP_039350852.1">
    <property type="nucleotide sequence ID" value="NZ_FOLA01000005.1"/>
</dbReference>
<keyword evidence="1" id="KW-0472">Membrane</keyword>
<evidence type="ECO:0000313" key="2">
    <source>
        <dbReference type="EMBL" id="KIA89311.1"/>
    </source>
</evidence>